<evidence type="ECO:0000256" key="2">
    <source>
        <dbReference type="ARBA" id="ARBA00022525"/>
    </source>
</evidence>
<feature type="disulfide bond" evidence="13">
    <location>
        <begin position="525"/>
        <end position="534"/>
    </location>
</feature>
<dbReference type="GO" id="GO:0045202">
    <property type="term" value="C:synapse"/>
    <property type="evidence" value="ECO:0007669"/>
    <property type="project" value="UniProtKB-ARBA"/>
</dbReference>
<feature type="disulfide bond" evidence="13">
    <location>
        <begin position="1842"/>
        <end position="1851"/>
    </location>
</feature>
<dbReference type="InterPro" id="IPR001791">
    <property type="entry name" value="Laminin_G"/>
</dbReference>
<dbReference type="Gene3D" id="2.60.120.200">
    <property type="match status" value="5"/>
</dbReference>
<feature type="domain" description="Laminin EGF-like" evidence="18">
    <location>
        <begin position="1386"/>
        <end position="1431"/>
    </location>
</feature>
<dbReference type="SUPFAM" id="SSF49899">
    <property type="entry name" value="Concanavalin A-like lectins/glucanases"/>
    <property type="match status" value="5"/>
</dbReference>
<feature type="domain" description="Laminin G" evidence="17">
    <location>
        <begin position="2898"/>
        <end position="3070"/>
    </location>
</feature>
<dbReference type="GO" id="GO:0030334">
    <property type="term" value="P:regulation of cell migration"/>
    <property type="evidence" value="ECO:0007669"/>
    <property type="project" value="InterPro"/>
</dbReference>
<dbReference type="SMART" id="SM00136">
    <property type="entry name" value="LamNT"/>
    <property type="match status" value="1"/>
</dbReference>
<dbReference type="GO" id="GO:0042995">
    <property type="term" value="C:cell projection"/>
    <property type="evidence" value="ECO:0007669"/>
    <property type="project" value="UniProtKB-SubCell"/>
</dbReference>
<dbReference type="Pfam" id="PF00053">
    <property type="entry name" value="EGF_laminin"/>
    <property type="match status" value="19"/>
</dbReference>
<feature type="disulfide bond" evidence="13">
    <location>
        <begin position="2051"/>
        <end position="2060"/>
    </location>
</feature>
<evidence type="ECO:0000256" key="4">
    <source>
        <dbReference type="ARBA" id="ARBA00022729"/>
    </source>
</evidence>
<keyword evidence="8 14" id="KW-0175">Coiled coil</keyword>
<dbReference type="InterPro" id="IPR009254">
    <property type="entry name" value="Laminin_aI"/>
</dbReference>
<feature type="domain" description="Laminin EGF-like" evidence="18">
    <location>
        <begin position="1984"/>
        <end position="2030"/>
    </location>
</feature>
<dbReference type="InterPro" id="IPR050440">
    <property type="entry name" value="Laminin/Netrin_ECM"/>
</dbReference>
<comment type="caution">
    <text evidence="13">Lacks conserved residue(s) required for the propagation of feature annotation.</text>
</comment>
<dbReference type="SMART" id="SM00180">
    <property type="entry name" value="EGF_Lam"/>
    <property type="match status" value="22"/>
</dbReference>
<feature type="domain" description="Laminin EGF-like" evidence="18">
    <location>
        <begin position="596"/>
        <end position="640"/>
    </location>
</feature>
<accession>A0A6I9VKZ0</accession>
<dbReference type="GeneID" id="105232696"/>
<feature type="domain" description="Laminin G" evidence="17">
    <location>
        <begin position="2686"/>
        <end position="2885"/>
    </location>
</feature>
<evidence type="ECO:0000259" key="18">
    <source>
        <dbReference type="PROSITE" id="PS50027"/>
    </source>
</evidence>
<feature type="domain" description="Laminin G" evidence="17">
    <location>
        <begin position="3075"/>
        <end position="3246"/>
    </location>
</feature>
<dbReference type="Pfam" id="PF24973">
    <property type="entry name" value="EGF_LMN_ATRN"/>
    <property type="match status" value="1"/>
</dbReference>
<dbReference type="Pfam" id="PF06009">
    <property type="entry name" value="Laminin_II"/>
    <property type="match status" value="1"/>
</dbReference>
<dbReference type="PROSITE" id="PS01248">
    <property type="entry name" value="EGF_LAM_1"/>
    <property type="match status" value="8"/>
</dbReference>
<dbReference type="GO" id="GO:0009888">
    <property type="term" value="P:tissue development"/>
    <property type="evidence" value="ECO:0007669"/>
    <property type="project" value="TreeGrafter"/>
</dbReference>
<evidence type="ECO:0000256" key="14">
    <source>
        <dbReference type="SAM" id="Coils"/>
    </source>
</evidence>
<dbReference type="GO" id="GO:0071711">
    <property type="term" value="P:basement membrane organization"/>
    <property type="evidence" value="ECO:0007669"/>
    <property type="project" value="UniProtKB-ARBA"/>
</dbReference>
<dbReference type="GO" id="GO:0005604">
    <property type="term" value="C:basement membrane"/>
    <property type="evidence" value="ECO:0007669"/>
    <property type="project" value="UniProtKB-SubCell"/>
</dbReference>
<feature type="disulfide bond" evidence="12">
    <location>
        <begin position="3219"/>
        <end position="3246"/>
    </location>
</feature>
<dbReference type="GO" id="GO:0030155">
    <property type="term" value="P:regulation of cell adhesion"/>
    <property type="evidence" value="ECO:0007669"/>
    <property type="project" value="InterPro"/>
</dbReference>
<evidence type="ECO:0000256" key="10">
    <source>
        <dbReference type="ARBA" id="ARBA00023180"/>
    </source>
</evidence>
<feature type="compositionally biased region" description="Basic and acidic residues" evidence="15">
    <location>
        <begin position="3323"/>
        <end position="3375"/>
    </location>
</feature>
<evidence type="ECO:0000256" key="5">
    <source>
        <dbReference type="ARBA" id="ARBA00022737"/>
    </source>
</evidence>
<dbReference type="GO" id="GO:0060541">
    <property type="term" value="P:respiratory system development"/>
    <property type="evidence" value="ECO:0007669"/>
    <property type="project" value="UniProtKB-ARBA"/>
</dbReference>
<feature type="domain" description="Laminin G" evidence="17">
    <location>
        <begin position="3613"/>
        <end position="3788"/>
    </location>
</feature>
<dbReference type="InterPro" id="IPR000742">
    <property type="entry name" value="EGF"/>
</dbReference>
<dbReference type="InterPro" id="IPR013320">
    <property type="entry name" value="ConA-like_dom_sf"/>
</dbReference>
<evidence type="ECO:0000256" key="15">
    <source>
        <dbReference type="SAM" id="MobiDB-lite"/>
    </source>
</evidence>
<feature type="domain" description="Laminin EGF-like" evidence="18">
    <location>
        <begin position="504"/>
        <end position="549"/>
    </location>
</feature>
<dbReference type="KEGG" id="bdr:105232696"/>
<dbReference type="Gene3D" id="2.60.120.260">
    <property type="entry name" value="Galactose-binding domain-like"/>
    <property type="match status" value="2"/>
</dbReference>
<evidence type="ECO:0000256" key="3">
    <source>
        <dbReference type="ARBA" id="ARBA00022530"/>
    </source>
</evidence>
<dbReference type="GO" id="GO:0061564">
    <property type="term" value="P:axon development"/>
    <property type="evidence" value="ECO:0007669"/>
    <property type="project" value="UniProtKB-ARBA"/>
</dbReference>
<feature type="disulfide bond" evidence="13">
    <location>
        <begin position="1500"/>
        <end position="1509"/>
    </location>
</feature>
<evidence type="ECO:0000256" key="9">
    <source>
        <dbReference type="ARBA" id="ARBA00023157"/>
    </source>
</evidence>
<dbReference type="PROSITE" id="PS00022">
    <property type="entry name" value="EGF_1"/>
    <property type="match status" value="1"/>
</dbReference>
<feature type="domain" description="Laminin EGF-like" evidence="18">
    <location>
        <begin position="1525"/>
        <end position="1575"/>
    </location>
</feature>
<feature type="disulfide bond" evidence="13">
    <location>
        <begin position="1525"/>
        <end position="1537"/>
    </location>
</feature>
<feature type="disulfide bond" evidence="13">
    <location>
        <begin position="506"/>
        <end position="523"/>
    </location>
</feature>
<dbReference type="FunCoup" id="A0A6I9VKZ0">
    <property type="interactions" value="56"/>
</dbReference>
<feature type="domain" description="Laminin EGF-like" evidence="18">
    <location>
        <begin position="1432"/>
        <end position="1476"/>
    </location>
</feature>
<keyword evidence="10" id="KW-0325">Glycoprotein</keyword>
<feature type="domain" description="Laminin IV type A" evidence="19">
    <location>
        <begin position="1603"/>
        <end position="1789"/>
    </location>
</feature>
<dbReference type="Proteomes" id="UP001652620">
    <property type="component" value="Chromosome 5"/>
</dbReference>
<feature type="domain" description="Laminin EGF-like" evidence="18">
    <location>
        <begin position="1823"/>
        <end position="1872"/>
    </location>
</feature>
<evidence type="ECO:0000259" key="19">
    <source>
        <dbReference type="PROSITE" id="PS51115"/>
    </source>
</evidence>
<dbReference type="PROSITE" id="PS50027">
    <property type="entry name" value="EGF_LAM_2"/>
    <property type="match status" value="14"/>
</dbReference>
<keyword evidence="4 16" id="KW-0732">Signal</keyword>
<feature type="coiled-coil region" evidence="14">
    <location>
        <begin position="2633"/>
        <end position="2663"/>
    </location>
</feature>
<dbReference type="CDD" id="cd00055">
    <property type="entry name" value="EGF_Lam"/>
    <property type="match status" value="22"/>
</dbReference>
<feature type="disulfide bond" evidence="13">
    <location>
        <begin position="504"/>
        <end position="516"/>
    </location>
</feature>
<feature type="region of interest" description="Disordered" evidence="15">
    <location>
        <begin position="3303"/>
        <end position="3413"/>
    </location>
</feature>
<evidence type="ECO:0000259" key="20">
    <source>
        <dbReference type="PROSITE" id="PS51117"/>
    </source>
</evidence>
<feature type="disulfide bond" evidence="13">
    <location>
        <begin position="596"/>
        <end position="608"/>
    </location>
</feature>
<evidence type="ECO:0000313" key="22">
    <source>
        <dbReference type="RefSeq" id="XP_011212779.2"/>
    </source>
</evidence>
<feature type="disulfide bond" evidence="13">
    <location>
        <begin position="1386"/>
        <end position="1398"/>
    </location>
</feature>
<dbReference type="SMART" id="SM00181">
    <property type="entry name" value="EGF"/>
    <property type="match status" value="10"/>
</dbReference>
<organism evidence="21 22">
    <name type="scientific">Bactrocera dorsalis</name>
    <name type="common">Oriental fruit fly</name>
    <name type="synonym">Dacus dorsalis</name>
    <dbReference type="NCBI Taxonomy" id="27457"/>
    <lineage>
        <taxon>Eukaryota</taxon>
        <taxon>Metazoa</taxon>
        <taxon>Ecdysozoa</taxon>
        <taxon>Arthropoda</taxon>
        <taxon>Hexapoda</taxon>
        <taxon>Insecta</taxon>
        <taxon>Pterygota</taxon>
        <taxon>Neoptera</taxon>
        <taxon>Endopterygota</taxon>
        <taxon>Diptera</taxon>
        <taxon>Brachycera</taxon>
        <taxon>Muscomorpha</taxon>
        <taxon>Tephritoidea</taxon>
        <taxon>Tephritidae</taxon>
        <taxon>Bactrocera</taxon>
        <taxon>Bactrocera</taxon>
    </lineage>
</organism>
<feature type="disulfide bond" evidence="13">
    <location>
        <begin position="1967"/>
        <end position="1981"/>
    </location>
</feature>
<evidence type="ECO:0000256" key="6">
    <source>
        <dbReference type="ARBA" id="ARBA00022869"/>
    </source>
</evidence>
<feature type="chain" id="PRO_5045192931" evidence="16">
    <location>
        <begin position="33"/>
        <end position="3791"/>
    </location>
</feature>
<feature type="domain" description="Laminin EGF-like" evidence="18">
    <location>
        <begin position="1477"/>
        <end position="1524"/>
    </location>
</feature>
<feature type="domain" description="Laminin EGF-like" evidence="18">
    <location>
        <begin position="2031"/>
        <end position="2077"/>
    </location>
</feature>
<dbReference type="Pfam" id="PF00055">
    <property type="entry name" value="Laminin_N"/>
    <property type="match status" value="1"/>
</dbReference>
<keyword evidence="7" id="KW-0130">Cell adhesion</keyword>
<keyword evidence="2" id="KW-0964">Secreted</keyword>
<keyword evidence="6" id="KW-0084">Basement membrane</keyword>
<feature type="compositionally biased region" description="Low complexity" evidence="15">
    <location>
        <begin position="3303"/>
        <end position="3315"/>
    </location>
</feature>
<feature type="disulfide bond" evidence="13">
    <location>
        <begin position="764"/>
        <end position="773"/>
    </location>
</feature>
<feature type="signal peptide" evidence="16">
    <location>
        <begin position="1"/>
        <end position="32"/>
    </location>
</feature>
<feature type="domain" description="Laminin G" evidence="17">
    <location>
        <begin position="3430"/>
        <end position="3607"/>
    </location>
</feature>
<dbReference type="InterPro" id="IPR000034">
    <property type="entry name" value="Laminin_IV"/>
</dbReference>
<evidence type="ECO:0000256" key="1">
    <source>
        <dbReference type="ARBA" id="ARBA00004302"/>
    </source>
</evidence>
<feature type="disulfide bond" evidence="13">
    <location>
        <begin position="571"/>
        <end position="580"/>
    </location>
</feature>
<feature type="disulfide bond" evidence="13">
    <location>
        <begin position="641"/>
        <end position="653"/>
    </location>
</feature>
<feature type="domain" description="Laminin N-terminal" evidence="20">
    <location>
        <begin position="30"/>
        <end position="282"/>
    </location>
</feature>
<feature type="disulfide bond" evidence="12">
    <location>
        <begin position="3761"/>
        <end position="3788"/>
    </location>
</feature>
<evidence type="ECO:0000259" key="17">
    <source>
        <dbReference type="PROSITE" id="PS50025"/>
    </source>
</evidence>
<dbReference type="GO" id="GO:0016477">
    <property type="term" value="P:cell migration"/>
    <property type="evidence" value="ECO:0007669"/>
    <property type="project" value="UniProtKB-ARBA"/>
</dbReference>
<keyword evidence="11 13" id="KW-0424">Laminin EGF-like domain</keyword>
<sequence length="3791" mass="423258">MAQPQWWRSGGSVGVALLCALLVAGCGSLVLAELTPPYFNLATGRQVYASATCGVGTDGPELYCKLVGANTENDHIDYSVIQGQVCDYCDPSIPEKNHAAEYAIDGTEAWWQSPPLSRGMKYNEVNLTIDFGQEFHVAYLFIRMGNSPRPGLWTLEKSTDYGKSWTPWMHFSDSVHDCITYFGKDSYKPITRDDDVICSTEFSRIVPLENGEIPVMLLNDRPSASNYFNSTVLQEWTRATNVRIRLLRTKNLLGHLMSVARQDPTVTRRYFYSIKDISIGGRCMCNGHADTCDVKDPKSPVRILACRCQHRTCGIQCNECCPGFEQKKWRQNTNARPFECEPCNCHGHTNECDYDEEIDRKGLSLDIHGRYDGGGVCKNCQHNTEGINCNKCKGKFYRPFNKSWNETDVCQPCNCDDVYYTGHCEEGTGRCECRKAFQPPNCDSCAYGYYGYPNCRECECNLNGTDGYHCEAINGECPCKINFAGHYCKQCAEGFYAFPECKACQCNKIGSISNDCDVESGQCKCLSSFGGERCEHCKDGYYNYPKCQYCDCDIQGTEAEICNKESGQCICREGFGGPRCDMCLPGFYDYPACKPCNCSTQGSTAITCDNTGKCNCLPNFAGKQCTLCSAGYYSYPECLPCNCDVHGSEGVTCNADGQCSCYQNFGGKLCDSCKEGFYNFPSCEDCNCDPAGVIDKFAGCGSVPVGELCQCKERVTGRICNECKPLYWNLNISNPDGCEVCDCWTDGTIAALDTCLSKTGQCTCKPHTQGRTCRECKDGTYDLDGSSLFGCKDCSCDVGGSEHSECDKSSGQCKCHPRVTGRGCTQPLTTHYFPTLHQFQYEYEEGSQPSGAQVRYQYDENVFPGFSSKGYAVFNDIQNEVRNEFMVKKSSLYRIVIRYVNQNSYNVTASILIQSENPLEVDQSVKVLLRPTTSPQFVTVSGVKGNKPSPVVLDPGSRYTFTTKANKNVMLDYFVLLPAAYYEASILTRKITNPCELGNMELCRHYKYASVNDFQPSTTPFIAGANDKPNMPTEVYADPDHLAIIGHVGDIPVISDTQRQLNYMVDVPHSGRYIFVIDYVSTREFPEPFFVKLSLGDNEKDYGTTTLYPCLYSMACRTPIIDDYSREKAFYISKDDQKPVIVTTDYDDIGRVAIISVTAIPVDKWSIDYIEPSPVCVTHNNQCAAPKFRSVPDSKKIEFETDHEDRIAENKPPYAALDERVKLVYLDNKGDTSTIVIESKVGEPGRYVILVKYYQPHHPKYNVLYTLTTAKNQYSGKFDISHCPSSSGCRGVIHPTGEDWWFDIEDDFKFTLTNSRPQGVWLDYLVIVPINQYNEDLLVEELFDQTKEFIKECGQDHFHITHNASEFCKKAVFSLTSEHNIGALPCNCNYEGSISFECHPFGGQCQCKSNVIGRQCNACRTGFYGFPECKPCDCPSTAMCEPNTGECVCPPNVMGEMCEKCVPNTYGFHQIIGCEDCNCNYLGIANGNQQCDMFNGSCECRQHIEGRSCDMCSNGYYDFPRCDHCTCNTAGTLAEICDKVDGSCFCKSNVVGRDCEQCQEGTYNLQESNPDGCTSCFCFGRTTRCESAYLRIYNLSLLKNITLNSAHFGENTIDFQIWDIPQDELMVNETTLKADFSFHEVNDVEIEEVVYFGVLDYLMNQNSHISAYGGELAYSLYYTTGLSGKPLLAPDVVLLSKDHLLVHQSYEQPSSNQAFRNRVQMVESNFQTHDGKPVTRADFMMALRDLKMIFIRANYWEQTFISYLSDTYLTLADEDEDNIGEYQLLPVERCNCPPGYTGLSCEDCAPGYYRDSNGPYGGYCIPCECNGHAQTCDCATGICKDCQHSTTGEHCELCEEGYYGNATYGSPHDCMICACPLPYESNNFATSCEISESGDEIHCECKPGYTGPRCEACANGYYGEPEKAGDYCKPCECSGNINPAEPGSCDTITGECLLCLNNTSGVACNLCKPGFYGDAVNLKNCQSCDCEELGTSECDPYEGKCRCHDNVIGERCDQCKPDHYGYDSGLGCRACDCGVASNSTQCDAHTGKCSCKPGVTGRQCDHCAVDHWNYTNEGCQPCRCNQGYSRGFGCNPFTGQCECLPGVIGDRCDACPNRWVLIKDEGCFQCDSCHDALLDVTDRLRYQIDPVVEEFQSVALAFFTSQKLNYYDELADKIAPEVQNLDPKRINLDPARSLVAEIESGAKIYGKQVNFSLSNALESPQIASELIVNATDLREKAKASALEAQDAINSVDALSKNLETAASTKIDAALEEAQRILKDLNETTIDTKPTQQVLNKSNELYTEIDILVAPIKNQNDALTLLKDDIGDLSDKLEDLYYWSGNATENAILVDRLNNLNKAAFENSKFDTVSDQQKEADKHIEEAGKYFVNIDLALIDIDKRINQLSSVLSDLRDINKNVDEDFPEMEKENSEVTELAAQAIRRADELSSRAHDLTDQYAHMTANAEPAIKAATAYSGIVDAVTSAQQFTKEAKFAAGNATEITDGIEDRAGRADKDSGELLQNARGALNKVQSELEPRLNVSASKVENISNLNKNTEKRLEEINIALQQLPVETQHDLWNNANQNATEALNIIEDVLDVLRPVGAQSEKELEKARNISRDIDATTKDVSQVRSQLDTVEDTIPQLNELAQIIEQEQANVEEIGQLLGEDIENLKRQIETARQIANAIKVGVRFSPGTVLELKTPETTPLLATKTKASAYFKTEKPNGFLMYLGNHNRTSSAGSTPANKDNEDFMAVEIVNGYPILTMDVGNGPERITNEKYVADGNWYQAIVDRTGSNAKLIIREELENGTVVEHKKEQPLLGANNVFNVDRNSRLFVGGLPPPADFTPPHDIQSNAFEGEIEDLRIGDEHAGLWNFVFGLENNQGAQPRNKLLTEEIPPTGYRFNGNGYVALKASPYNLRARSSIQFSFKASKDSKDGLLFYYGRNDQFMSVELVNGLVFFRYKLGDNVMSAGTQDLYNDDKWHRVVAERDGRRGQLKVDDMMLAQEDLPTGPTEFNPIPKRLFFGGFPGKRNHSVVTEHNFDGCIDEVSISGTKVDLGNNVHAHGVKPGCPKKFSTVLAYPPNEYGFLRKANVTSNNKLNVNLKFKTRQRDALIFYGANHDQSANIGLTLNDGYLTLRSMGAEVVSDMKRLNDGEEHVVTVQHDGDQLRLSIDDTEDKRLPYTPEALNIQAGDIFFAGLPDNYRPVRNALPTMAYFVGCISDVTINGEIVNFADSAEKRKGNINNCPTDILAYDVAAIPLFFPEGANELLPEPEYPGNFAVPLAPFAPVTTTTTSRPAVVVTTASTTTKSTKEPPTQSPPIVDTREQELEQERQREREREQEREREIEREKEREIEREREREKEREREREQEENIKPIPEPESELDSKPEEPLQPIAGPVHPLPPQNMPEDPRCKLPTNPNFDVDYDDAGYRFYALREQRLEISPPTKLRKQYDISLNFKTAYPVGLLFYAGIKQQSNYIAIYLWEGKLHHKVQIGDQTVNVASTAEVNDDEWHNVKITRKHHTISLFIDQIEVDSLTETVDDSYELNVRNMGLYLGGVPKLWEAEVFDRIHYVAEDQPFYNGCLKDLRLNDVNLKKEPEAYHTVPCSTEVEQGFFFSKQASYVKLFERFTVGTDFNINFDIRPREPDGLLFSVHGKNAYMILELIDNSLVFTVKSDSKNIVTTNYTLPDNGSYCDGKWRNVQAVKSKFVITISVDYISTHPGVGSDGSTLTKTNRPLFLGGHIAFNKAPGLKTKKTFKGCIRNVQVNKKAVRITPKMIHGDIWQGACPLN</sequence>
<dbReference type="PROSITE" id="PS51115">
    <property type="entry name" value="LAMININ_IVA"/>
    <property type="match status" value="1"/>
</dbReference>
<dbReference type="InterPro" id="IPR010307">
    <property type="entry name" value="Laminin_dom_II"/>
</dbReference>
<feature type="domain" description="Laminin EGF-like" evidence="18">
    <location>
        <begin position="1873"/>
        <end position="1930"/>
    </location>
</feature>
<dbReference type="PRINTS" id="PR00011">
    <property type="entry name" value="EGFLAMININ"/>
</dbReference>
<evidence type="ECO:0000256" key="12">
    <source>
        <dbReference type="PROSITE-ProRule" id="PRU00122"/>
    </source>
</evidence>
<dbReference type="Pfam" id="PF06008">
    <property type="entry name" value="Laminin_I"/>
    <property type="match status" value="1"/>
</dbReference>
<evidence type="ECO:0000256" key="16">
    <source>
        <dbReference type="SAM" id="SignalP"/>
    </source>
</evidence>
<comment type="subcellular location">
    <subcellularLocation>
        <location evidence="1">Secreted</location>
        <location evidence="1">Extracellular space</location>
        <location evidence="1">Extracellular matrix</location>
        <location evidence="1">Basement membrane</location>
    </subcellularLocation>
</comment>
<feature type="disulfide bond" evidence="13">
    <location>
        <begin position="550"/>
        <end position="562"/>
    </location>
</feature>
<dbReference type="SMART" id="SM00282">
    <property type="entry name" value="LamG"/>
    <property type="match status" value="5"/>
</dbReference>
<keyword evidence="21" id="KW-1185">Reference proteome</keyword>
<keyword evidence="5" id="KW-0677">Repeat</keyword>
<feature type="disulfide bond" evidence="13">
    <location>
        <begin position="1388"/>
        <end position="1405"/>
    </location>
</feature>
<feature type="disulfide bond" evidence="13">
    <location>
        <begin position="552"/>
        <end position="569"/>
    </location>
</feature>
<dbReference type="PANTHER" id="PTHR10574:SF406">
    <property type="entry name" value="LAMININ SUBUNIT ALPHA 5"/>
    <property type="match status" value="1"/>
</dbReference>
<dbReference type="PANTHER" id="PTHR10574">
    <property type="entry name" value="NETRIN/LAMININ-RELATED"/>
    <property type="match status" value="1"/>
</dbReference>
<dbReference type="PROSITE" id="PS50025">
    <property type="entry name" value="LAM_G_DOMAIN"/>
    <property type="match status" value="5"/>
</dbReference>
<feature type="disulfide bond" evidence="13">
    <location>
        <begin position="1955"/>
        <end position="1964"/>
    </location>
</feature>
<proteinExistence type="predicted"/>
<dbReference type="Gene3D" id="2.10.25.10">
    <property type="entry name" value="Laminin"/>
    <property type="match status" value="21"/>
</dbReference>
<evidence type="ECO:0000256" key="7">
    <source>
        <dbReference type="ARBA" id="ARBA00022889"/>
    </source>
</evidence>
<dbReference type="GO" id="GO:0006950">
    <property type="term" value="P:response to stress"/>
    <property type="evidence" value="ECO:0007669"/>
    <property type="project" value="UniProtKB-ARBA"/>
</dbReference>
<feature type="disulfide bond" evidence="13">
    <location>
        <begin position="616"/>
        <end position="625"/>
    </location>
</feature>
<feature type="disulfide bond" evidence="13">
    <location>
        <begin position="1901"/>
        <end position="1910"/>
    </location>
</feature>
<feature type="disulfide bond" evidence="13">
    <location>
        <begin position="661"/>
        <end position="670"/>
    </location>
</feature>
<dbReference type="GO" id="GO:0045995">
    <property type="term" value="P:regulation of embryonic development"/>
    <property type="evidence" value="ECO:0007669"/>
    <property type="project" value="InterPro"/>
</dbReference>
<dbReference type="InterPro" id="IPR008211">
    <property type="entry name" value="Laminin_N"/>
</dbReference>
<feature type="disulfide bond" evidence="13">
    <location>
        <begin position="1527"/>
        <end position="1544"/>
    </location>
</feature>
<dbReference type="SUPFAM" id="SSF57196">
    <property type="entry name" value="EGF/Laminin"/>
    <property type="match status" value="19"/>
</dbReference>
<dbReference type="GO" id="GO:0009887">
    <property type="term" value="P:animal organ morphogenesis"/>
    <property type="evidence" value="ECO:0007669"/>
    <property type="project" value="TreeGrafter"/>
</dbReference>
<dbReference type="GO" id="GO:0005102">
    <property type="term" value="F:signaling receptor binding"/>
    <property type="evidence" value="ECO:0007669"/>
    <property type="project" value="InterPro"/>
</dbReference>
<feature type="domain" description="Laminin EGF-like" evidence="18">
    <location>
        <begin position="550"/>
        <end position="595"/>
    </location>
</feature>
<dbReference type="InterPro" id="IPR002049">
    <property type="entry name" value="LE_dom"/>
</dbReference>
<keyword evidence="3" id="KW-0272">Extracellular matrix</keyword>
<feature type="domain" description="Laminin EGF-like" evidence="18">
    <location>
        <begin position="741"/>
        <end position="793"/>
    </location>
</feature>
<feature type="disulfide bond" evidence="13">
    <location>
        <begin position="1407"/>
        <end position="1416"/>
    </location>
</feature>
<dbReference type="GO" id="GO:0034446">
    <property type="term" value="P:substrate adhesion-dependent cell spreading"/>
    <property type="evidence" value="ECO:0007669"/>
    <property type="project" value="UniProtKB-ARBA"/>
</dbReference>
<feature type="domain" description="Laminin EGF-like" evidence="18">
    <location>
        <begin position="1931"/>
        <end position="1983"/>
    </location>
</feature>
<evidence type="ECO:0000256" key="11">
    <source>
        <dbReference type="ARBA" id="ARBA00023292"/>
    </source>
</evidence>
<name>A0A6I9VKZ0_BACDO</name>
<protein>
    <submittedName>
        <fullName evidence="22">Laminin subunit alpha isoform X1</fullName>
    </submittedName>
</protein>
<dbReference type="SMART" id="SM00281">
    <property type="entry name" value="LamB"/>
    <property type="match status" value="1"/>
</dbReference>
<dbReference type="RefSeq" id="XP_011212779.2">
    <property type="nucleotide sequence ID" value="XM_011214477.4"/>
</dbReference>
<dbReference type="CDD" id="cd02795">
    <property type="entry name" value="CBM6-CBM35-CBM36_like"/>
    <property type="match status" value="1"/>
</dbReference>
<feature type="disulfide bond" evidence="13">
    <location>
        <begin position="1546"/>
        <end position="1555"/>
    </location>
</feature>
<feature type="domain" description="Laminin EGF-like" evidence="18">
    <location>
        <begin position="641"/>
        <end position="685"/>
    </location>
</feature>
<feature type="disulfide bond" evidence="13">
    <location>
        <begin position="2003"/>
        <end position="2012"/>
    </location>
</feature>
<feature type="disulfide bond" evidence="13">
    <location>
        <begin position="1449"/>
        <end position="1458"/>
    </location>
</feature>
<evidence type="ECO:0000256" key="8">
    <source>
        <dbReference type="ARBA" id="ARBA00023054"/>
    </source>
</evidence>
<evidence type="ECO:0000256" key="13">
    <source>
        <dbReference type="PROSITE-ProRule" id="PRU00460"/>
    </source>
</evidence>
<dbReference type="PROSITE" id="PS51117">
    <property type="entry name" value="LAMININ_NTER"/>
    <property type="match status" value="1"/>
</dbReference>
<evidence type="ECO:0000313" key="21">
    <source>
        <dbReference type="Proteomes" id="UP001652620"/>
    </source>
</evidence>
<gene>
    <name evidence="22" type="primary">LOC105232696</name>
</gene>
<keyword evidence="9 13" id="KW-1015">Disulfide bond</keyword>
<dbReference type="CDD" id="cd00110">
    <property type="entry name" value="LamG"/>
    <property type="match status" value="5"/>
</dbReference>
<dbReference type="Pfam" id="PF02210">
    <property type="entry name" value="Laminin_G_2"/>
    <property type="match status" value="5"/>
</dbReference>
<dbReference type="Pfam" id="PF00052">
    <property type="entry name" value="Laminin_B"/>
    <property type="match status" value="1"/>
</dbReference>
<dbReference type="InterPro" id="IPR056863">
    <property type="entry name" value="LMN_ATRN_NET-like_EGF"/>
</dbReference>
<dbReference type="OrthoDB" id="10011303at2759"/>
<dbReference type="InParanoid" id="A0A6I9VKZ0"/>
<reference evidence="22" key="1">
    <citation type="submission" date="2025-08" db="UniProtKB">
        <authorList>
            <consortium name="RefSeq"/>
        </authorList>
    </citation>
    <scope>IDENTIFICATION</scope>
    <source>
        <tissue evidence="22">Adult</tissue>
    </source>
</reference>